<feature type="domain" description="Histidine kinase" evidence="13">
    <location>
        <begin position="661"/>
        <end position="875"/>
    </location>
</feature>
<dbReference type="Gene3D" id="3.30.565.10">
    <property type="entry name" value="Histidine kinase-like ATPase, C-terminal domain"/>
    <property type="match status" value="1"/>
</dbReference>
<dbReference type="PANTHER" id="PTHR43047">
    <property type="entry name" value="TWO-COMPONENT HISTIDINE PROTEIN KINASE"/>
    <property type="match status" value="1"/>
</dbReference>
<dbReference type="EC" id="2.7.13.3" evidence="4"/>
<evidence type="ECO:0000256" key="12">
    <source>
        <dbReference type="SAM" id="Phobius"/>
    </source>
</evidence>
<dbReference type="InterPro" id="IPR036890">
    <property type="entry name" value="HATPase_C_sf"/>
</dbReference>
<feature type="transmembrane region" description="Helical" evidence="12">
    <location>
        <begin position="6"/>
        <end position="25"/>
    </location>
</feature>
<keyword evidence="6" id="KW-0808">Transferase</keyword>
<feature type="transmembrane region" description="Helical" evidence="12">
    <location>
        <begin position="72"/>
        <end position="89"/>
    </location>
</feature>
<feature type="transmembrane region" description="Helical" evidence="12">
    <location>
        <begin position="187"/>
        <end position="213"/>
    </location>
</feature>
<feature type="transmembrane region" description="Helical" evidence="12">
    <location>
        <begin position="325"/>
        <end position="352"/>
    </location>
</feature>
<feature type="transmembrane region" description="Helical" evidence="12">
    <location>
        <begin position="159"/>
        <end position="175"/>
    </location>
</feature>
<comment type="similarity">
    <text evidence="3">Belongs to the sodium:solute symporter (SSF) (TC 2.A.21) family.</text>
</comment>
<dbReference type="PROSITE" id="PS50109">
    <property type="entry name" value="HIS_KIN"/>
    <property type="match status" value="1"/>
</dbReference>
<dbReference type="CDD" id="cd00082">
    <property type="entry name" value="HisKA"/>
    <property type="match status" value="1"/>
</dbReference>
<dbReference type="Proteomes" id="UP000609531">
    <property type="component" value="Unassembled WGS sequence"/>
</dbReference>
<feature type="transmembrane region" description="Helical" evidence="12">
    <location>
        <begin position="280"/>
        <end position="305"/>
    </location>
</feature>
<evidence type="ECO:0000313" key="14">
    <source>
        <dbReference type="EMBL" id="MBJ3774100.1"/>
    </source>
</evidence>
<evidence type="ECO:0000256" key="9">
    <source>
        <dbReference type="ARBA" id="ARBA00022989"/>
    </source>
</evidence>
<name>A0A934MEP0_9HYPH</name>
<evidence type="ECO:0000256" key="3">
    <source>
        <dbReference type="ARBA" id="ARBA00006434"/>
    </source>
</evidence>
<evidence type="ECO:0000256" key="7">
    <source>
        <dbReference type="ARBA" id="ARBA00022692"/>
    </source>
</evidence>
<dbReference type="Gene3D" id="1.20.1730.10">
    <property type="entry name" value="Sodium/glucose cotransporter"/>
    <property type="match status" value="1"/>
</dbReference>
<dbReference type="InterPro" id="IPR036097">
    <property type="entry name" value="HisK_dim/P_sf"/>
</dbReference>
<gene>
    <name evidence="14" type="ORF">JCR33_00260</name>
</gene>
<dbReference type="RefSeq" id="WP_198880003.1">
    <property type="nucleotide sequence ID" value="NZ_JAEKJA010000001.1"/>
</dbReference>
<dbReference type="SMART" id="SM00388">
    <property type="entry name" value="HisKA"/>
    <property type="match status" value="1"/>
</dbReference>
<evidence type="ECO:0000256" key="11">
    <source>
        <dbReference type="ARBA" id="ARBA00023136"/>
    </source>
</evidence>
<feature type="transmembrane region" description="Helical" evidence="12">
    <location>
        <begin position="118"/>
        <end position="139"/>
    </location>
</feature>
<keyword evidence="9 12" id="KW-1133">Transmembrane helix</keyword>
<proteinExistence type="inferred from homology"/>
<feature type="transmembrane region" description="Helical" evidence="12">
    <location>
        <begin position="373"/>
        <end position="395"/>
    </location>
</feature>
<dbReference type="InterPro" id="IPR005467">
    <property type="entry name" value="His_kinase_dom"/>
</dbReference>
<feature type="transmembrane region" description="Helical" evidence="12">
    <location>
        <begin position="407"/>
        <end position="429"/>
    </location>
</feature>
<dbReference type="Pfam" id="PF00512">
    <property type="entry name" value="HisKA"/>
    <property type="match status" value="1"/>
</dbReference>
<dbReference type="CDD" id="cd10322">
    <property type="entry name" value="SLC5sbd"/>
    <property type="match status" value="1"/>
</dbReference>
<keyword evidence="15" id="KW-1185">Reference proteome</keyword>
<dbReference type="InterPro" id="IPR003594">
    <property type="entry name" value="HATPase_dom"/>
</dbReference>
<evidence type="ECO:0000256" key="1">
    <source>
        <dbReference type="ARBA" id="ARBA00000085"/>
    </source>
</evidence>
<dbReference type="SUPFAM" id="SSF47384">
    <property type="entry name" value="Homodimeric domain of signal transducing histidine kinase"/>
    <property type="match status" value="1"/>
</dbReference>
<dbReference type="Pfam" id="PF02518">
    <property type="entry name" value="HATPase_c"/>
    <property type="match status" value="1"/>
</dbReference>
<evidence type="ECO:0000256" key="8">
    <source>
        <dbReference type="ARBA" id="ARBA00022777"/>
    </source>
</evidence>
<dbReference type="GO" id="GO:0005886">
    <property type="term" value="C:plasma membrane"/>
    <property type="evidence" value="ECO:0007669"/>
    <property type="project" value="TreeGrafter"/>
</dbReference>
<feature type="transmembrane region" description="Helical" evidence="12">
    <location>
        <begin position="485"/>
        <end position="506"/>
    </location>
</feature>
<evidence type="ECO:0000256" key="5">
    <source>
        <dbReference type="ARBA" id="ARBA00022553"/>
    </source>
</evidence>
<keyword evidence="7 12" id="KW-0812">Transmembrane</keyword>
<protein>
    <recommendedName>
        <fullName evidence="4">histidine kinase</fullName>
        <ecNumber evidence="4">2.7.13.3</ecNumber>
    </recommendedName>
</protein>
<dbReference type="GO" id="GO:0022857">
    <property type="term" value="F:transmembrane transporter activity"/>
    <property type="evidence" value="ECO:0007669"/>
    <property type="project" value="InterPro"/>
</dbReference>
<evidence type="ECO:0000256" key="10">
    <source>
        <dbReference type="ARBA" id="ARBA00023012"/>
    </source>
</evidence>
<dbReference type="GO" id="GO:0000155">
    <property type="term" value="F:phosphorelay sensor kinase activity"/>
    <property type="evidence" value="ECO:0007669"/>
    <property type="project" value="InterPro"/>
</dbReference>
<evidence type="ECO:0000259" key="13">
    <source>
        <dbReference type="PROSITE" id="PS50109"/>
    </source>
</evidence>
<comment type="subcellular location">
    <subcellularLocation>
        <location evidence="2">Membrane</location>
        <topology evidence="2">Multi-pass membrane protein</topology>
    </subcellularLocation>
</comment>
<keyword evidence="5" id="KW-0597">Phosphoprotein</keyword>
<evidence type="ECO:0000313" key="15">
    <source>
        <dbReference type="Proteomes" id="UP000609531"/>
    </source>
</evidence>
<comment type="caution">
    <text evidence="14">The sequence shown here is derived from an EMBL/GenBank/DDBJ whole genome shotgun (WGS) entry which is preliminary data.</text>
</comment>
<dbReference type="PROSITE" id="PS50283">
    <property type="entry name" value="NA_SOLUT_SYMP_3"/>
    <property type="match status" value="1"/>
</dbReference>
<dbReference type="SUPFAM" id="SSF55874">
    <property type="entry name" value="ATPase domain of HSP90 chaperone/DNA topoisomerase II/histidine kinase"/>
    <property type="match status" value="1"/>
</dbReference>
<accession>A0A934MEP0</accession>
<feature type="transmembrane region" description="Helical" evidence="12">
    <location>
        <begin position="441"/>
        <end position="465"/>
    </location>
</feature>
<evidence type="ECO:0000256" key="2">
    <source>
        <dbReference type="ARBA" id="ARBA00004141"/>
    </source>
</evidence>
<sequence>MMLGAGHVLTVGGGYLALLFIIAFLTDRLAAAGRARFLMSPVVYTLSLAVYCTSWTFYGAVGTAVRSGLEFVTIYIGPTLALMAWWLFLPKLVRVAKAQRVTSIADFLSARYGKSRPVAVLVTFIAIASITPYIALQLLAVSLSFTALVGEAGDGADTAFWVAVAMVFFVCMFGTRRLNADESQPGIVAAIAFESIVKMAALLAISLFAVLLLPRGATPGAAFEDWHRALAAVGSMRPDGEMRWLVLNALSAAAIVCLPRQFQVAVVENRSESHVAVASWLFPLYLFLMTLGVLPIAAAGLTGLPAGAEPDLFVLSLPLAHGSDVLAIAAFIGGLSAATSMVIVASLALAVMISNHLVAPELADRPGRSPTGLTSAVLFTRRVAIATVLGLGYLYSRASGGDAGLASIGLIAFAGVAQFAPALIGGIFWRNANRFGATAGLGAGAVVWLFTLLLPSFGVATGIVAMLRHVLLPEALAGADGVDPLVFGASLSLAVNLFLYAVVSLATKGEVIDELQATLFVDALHRGGPEPTLRRSAQRRDLYRLAQRILGPVRAHAIFQEKGFAVDEQPADSAFVAHVEREIGYAVGAASAHTLVARVATGEPLSVDAAITLLRETQDAMAAARALGVRSVELERTAAELRSANAALTDLLTEKDDFLSRVSHEMRTPLTAIRSFAELLAEGPHDAVRQARFIAIISSEAERLTRLLDDILDLGRLEAGMAPMHPEPIDVTAVARASVMAMEGFAERSGVRLRLEAGAPVPAHADADRLKQVVVNLISNAVKFSGGADEVVVEVAVEEGLATIRVRDGGRGISEAIRPRLFTKFAGSFDQDNRNGAGLGLAISRQIMAGLGGDLVLEDTGPQGTTFAARLPRDAAIAA</sequence>
<evidence type="ECO:0000256" key="4">
    <source>
        <dbReference type="ARBA" id="ARBA00012438"/>
    </source>
</evidence>
<keyword evidence="10" id="KW-0902">Two-component regulatory system</keyword>
<keyword evidence="8" id="KW-0418">Kinase</keyword>
<organism evidence="14 15">
    <name type="scientific">Acuticoccus mangrovi</name>
    <dbReference type="NCBI Taxonomy" id="2796142"/>
    <lineage>
        <taxon>Bacteria</taxon>
        <taxon>Pseudomonadati</taxon>
        <taxon>Pseudomonadota</taxon>
        <taxon>Alphaproteobacteria</taxon>
        <taxon>Hyphomicrobiales</taxon>
        <taxon>Amorphaceae</taxon>
        <taxon>Acuticoccus</taxon>
    </lineage>
</organism>
<dbReference type="SMART" id="SM00387">
    <property type="entry name" value="HATPase_c"/>
    <property type="match status" value="1"/>
</dbReference>
<dbReference type="PANTHER" id="PTHR43047:SF72">
    <property type="entry name" value="OSMOSENSING HISTIDINE PROTEIN KINASE SLN1"/>
    <property type="match status" value="1"/>
</dbReference>
<feature type="transmembrane region" description="Helical" evidence="12">
    <location>
        <begin position="37"/>
        <end position="60"/>
    </location>
</feature>
<keyword evidence="11 12" id="KW-0472">Membrane</keyword>
<dbReference type="InterPro" id="IPR003661">
    <property type="entry name" value="HisK_dim/P_dom"/>
</dbReference>
<dbReference type="EMBL" id="JAEKJA010000001">
    <property type="protein sequence ID" value="MBJ3774100.1"/>
    <property type="molecule type" value="Genomic_DNA"/>
</dbReference>
<comment type="catalytic activity">
    <reaction evidence="1">
        <text>ATP + protein L-histidine = ADP + protein N-phospho-L-histidine.</text>
        <dbReference type="EC" id="2.7.13.3"/>
    </reaction>
</comment>
<dbReference type="Gene3D" id="1.10.287.130">
    <property type="match status" value="1"/>
</dbReference>
<dbReference type="PRINTS" id="PR00344">
    <property type="entry name" value="BCTRLSENSOR"/>
</dbReference>
<dbReference type="FunFam" id="1.10.287.130:FF:000001">
    <property type="entry name" value="Two-component sensor histidine kinase"/>
    <property type="match status" value="1"/>
</dbReference>
<feature type="transmembrane region" description="Helical" evidence="12">
    <location>
        <begin position="242"/>
        <end position="259"/>
    </location>
</feature>
<evidence type="ECO:0000256" key="6">
    <source>
        <dbReference type="ARBA" id="ARBA00022679"/>
    </source>
</evidence>
<dbReference type="AlphaFoldDB" id="A0A934MEP0"/>
<dbReference type="InterPro" id="IPR001734">
    <property type="entry name" value="Na/solute_symporter"/>
</dbReference>
<dbReference type="InterPro" id="IPR038377">
    <property type="entry name" value="Na/Glc_symporter_sf"/>
</dbReference>
<dbReference type="InterPro" id="IPR004358">
    <property type="entry name" value="Sig_transdc_His_kin-like_C"/>
</dbReference>
<reference evidence="14" key="1">
    <citation type="submission" date="2020-12" db="EMBL/GenBank/DDBJ databases">
        <title>Bacterial taxonomy.</title>
        <authorList>
            <person name="Pan X."/>
        </authorList>
    </citation>
    <scope>NUCLEOTIDE SEQUENCE</scope>
    <source>
        <strain evidence="14">B2012</strain>
    </source>
</reference>
<dbReference type="GO" id="GO:0009927">
    <property type="term" value="F:histidine phosphotransfer kinase activity"/>
    <property type="evidence" value="ECO:0007669"/>
    <property type="project" value="TreeGrafter"/>
</dbReference>